<reference evidence="2 3" key="1">
    <citation type="submission" date="2017-08" db="EMBL/GenBank/DDBJ databases">
        <title>The complete genome sequence of Nocardiopsis gilva YIM 90087.</title>
        <authorList>
            <person name="Yin M."/>
            <person name="Tang S."/>
        </authorList>
    </citation>
    <scope>NUCLEOTIDE SEQUENCE [LARGE SCALE GENOMIC DNA]</scope>
    <source>
        <strain evidence="2 3">YIM 90087</strain>
    </source>
</reference>
<dbReference type="Pfam" id="PF19809">
    <property type="entry name" value="DUF6292"/>
    <property type="match status" value="1"/>
</dbReference>
<protein>
    <recommendedName>
        <fullName evidence="1">DUF6292 domain-containing protein</fullName>
    </recommendedName>
</protein>
<accession>A0A223S306</accession>
<evidence type="ECO:0000259" key="1">
    <source>
        <dbReference type="Pfam" id="PF19809"/>
    </source>
</evidence>
<dbReference type="RefSeq" id="WP_017619910.1">
    <property type="nucleotide sequence ID" value="NZ_ANBG01000279.1"/>
</dbReference>
<evidence type="ECO:0000313" key="3">
    <source>
        <dbReference type="Proteomes" id="UP000215005"/>
    </source>
</evidence>
<dbReference type="InterPro" id="IPR046259">
    <property type="entry name" value="DUF6292"/>
</dbReference>
<dbReference type="EMBL" id="CP022753">
    <property type="protein sequence ID" value="ASU82498.1"/>
    <property type="molecule type" value="Genomic_DNA"/>
</dbReference>
<gene>
    <name evidence="2" type="ORF">CDO52_06610</name>
</gene>
<sequence>MTDYGPPPIPVPYSPEWVRLPEPYVQAIAHKLTSRGVEVVDHWNDPMDPRDATVIVRGHAGGRLRFVWDEESGWRQGPMDANGWVPLHLTRYLRAGLLPAPTLVADLVEQVLDGSHEGVVERPRYRSFRDYGDALDGRLAAYAQGREPAG</sequence>
<dbReference type="Proteomes" id="UP000215005">
    <property type="component" value="Chromosome"/>
</dbReference>
<organism evidence="2 3">
    <name type="scientific">Nocardiopsis gilva YIM 90087</name>
    <dbReference type="NCBI Taxonomy" id="1235441"/>
    <lineage>
        <taxon>Bacteria</taxon>
        <taxon>Bacillati</taxon>
        <taxon>Actinomycetota</taxon>
        <taxon>Actinomycetes</taxon>
        <taxon>Streptosporangiales</taxon>
        <taxon>Nocardiopsidaceae</taxon>
        <taxon>Nocardiopsis</taxon>
    </lineage>
</organism>
<dbReference type="AlphaFoldDB" id="A0A223S306"/>
<feature type="domain" description="DUF6292" evidence="1">
    <location>
        <begin position="24"/>
        <end position="109"/>
    </location>
</feature>
<keyword evidence="3" id="KW-1185">Reference proteome</keyword>
<dbReference type="KEGG" id="ngv:CDO52_06610"/>
<proteinExistence type="predicted"/>
<evidence type="ECO:0000313" key="2">
    <source>
        <dbReference type="EMBL" id="ASU82498.1"/>
    </source>
</evidence>
<name>A0A223S306_9ACTN</name>